<organism evidence="1 2">
    <name type="scientific">Ganoderma sinense ZZ0214-1</name>
    <dbReference type="NCBI Taxonomy" id="1077348"/>
    <lineage>
        <taxon>Eukaryota</taxon>
        <taxon>Fungi</taxon>
        <taxon>Dikarya</taxon>
        <taxon>Basidiomycota</taxon>
        <taxon>Agaricomycotina</taxon>
        <taxon>Agaricomycetes</taxon>
        <taxon>Polyporales</taxon>
        <taxon>Polyporaceae</taxon>
        <taxon>Ganoderma</taxon>
    </lineage>
</organism>
<reference evidence="1 2" key="1">
    <citation type="journal article" date="2015" name="Sci. Rep.">
        <title>Chromosome-level genome map provides insights into diverse defense mechanisms in the medicinal fungus Ganoderma sinense.</title>
        <authorList>
            <person name="Zhu Y."/>
            <person name="Xu J."/>
            <person name="Sun C."/>
            <person name="Zhou S."/>
            <person name="Xu H."/>
            <person name="Nelson D.R."/>
            <person name="Qian J."/>
            <person name="Song J."/>
            <person name="Luo H."/>
            <person name="Xiang L."/>
            <person name="Li Y."/>
            <person name="Xu Z."/>
            <person name="Ji A."/>
            <person name="Wang L."/>
            <person name="Lu S."/>
            <person name="Hayward A."/>
            <person name="Sun W."/>
            <person name="Li X."/>
            <person name="Schwartz D.C."/>
            <person name="Wang Y."/>
            <person name="Chen S."/>
        </authorList>
    </citation>
    <scope>NUCLEOTIDE SEQUENCE [LARGE SCALE GENOMIC DNA]</scope>
    <source>
        <strain evidence="1 2">ZZ0214-1</strain>
    </source>
</reference>
<keyword evidence="2" id="KW-1185">Reference proteome</keyword>
<sequence>MYYNAPFNYAVAAPHHLYPTVHTPGTYPTYPYAFYPNHPYLNHRWSVGPQQYNHHPWNAGPQAHPYHWTAAPQHHPQYQTVPQVSVRAPEVIYSTSRPAAPSYSLNWPTLGPQNALALRPGAPTKQERACQKPGLRIAFDLKRRIPRKEGIPLSFLMQEDVSTLNRVIDRPHEEVLPTGDVQTITLRFWSPIHPYPVQEYKVAVDPECDSMTRLVLAKHVEKAYRLYFKAIACAPLSRDSKGALKPRSIGPRAVSVGHLWLVSLRGTEREGVYDVGVQNHGPRASSLWY</sequence>
<name>A0A2G8SHR3_9APHY</name>
<dbReference type="OrthoDB" id="10627335at2759"/>
<evidence type="ECO:0000313" key="1">
    <source>
        <dbReference type="EMBL" id="PIL33315.1"/>
    </source>
</evidence>
<comment type="caution">
    <text evidence="1">The sequence shown here is derived from an EMBL/GenBank/DDBJ whole genome shotgun (WGS) entry which is preliminary data.</text>
</comment>
<gene>
    <name evidence="1" type="ORF">GSI_04766</name>
</gene>
<dbReference type="Proteomes" id="UP000230002">
    <property type="component" value="Unassembled WGS sequence"/>
</dbReference>
<dbReference type="EMBL" id="AYKW01000008">
    <property type="protein sequence ID" value="PIL33315.1"/>
    <property type="molecule type" value="Genomic_DNA"/>
</dbReference>
<protein>
    <submittedName>
        <fullName evidence="1">Uncharacterized protein</fullName>
    </submittedName>
</protein>
<dbReference type="AlphaFoldDB" id="A0A2G8SHR3"/>
<proteinExistence type="predicted"/>
<evidence type="ECO:0000313" key="2">
    <source>
        <dbReference type="Proteomes" id="UP000230002"/>
    </source>
</evidence>
<accession>A0A2G8SHR3</accession>